<organism evidence="2 3">
    <name type="scientific">Candidatus Roizmanbacteria bacterium RIFCSPHIGHO2_01_FULL_39_8</name>
    <dbReference type="NCBI Taxonomy" id="1802033"/>
    <lineage>
        <taxon>Bacteria</taxon>
        <taxon>Candidatus Roizmaniibacteriota</taxon>
    </lineage>
</organism>
<name>A0A1F7GFT4_9BACT</name>
<reference evidence="2 3" key="1">
    <citation type="journal article" date="2016" name="Nat. Commun.">
        <title>Thousands of microbial genomes shed light on interconnected biogeochemical processes in an aquifer system.</title>
        <authorList>
            <person name="Anantharaman K."/>
            <person name="Brown C.T."/>
            <person name="Hug L.A."/>
            <person name="Sharon I."/>
            <person name="Castelle C.J."/>
            <person name="Probst A.J."/>
            <person name="Thomas B.C."/>
            <person name="Singh A."/>
            <person name="Wilkins M.J."/>
            <person name="Karaoz U."/>
            <person name="Brodie E.L."/>
            <person name="Williams K.H."/>
            <person name="Hubbard S.S."/>
            <person name="Banfield J.F."/>
        </authorList>
    </citation>
    <scope>NUCLEOTIDE SEQUENCE [LARGE SCALE GENOMIC DNA]</scope>
</reference>
<sequence>MKKKSNIKYQKSKIRNSHPEFSSGSVFGKGRFRTKFGMTILLFFLLFISYKFFLSLRSSAFFQKKDRINIVVEEINSEFFSFGLDDGVNYYISFFPDLETVVPGGYGYYRLGGIAKLASLDKKPLIYTKTFSYATSSFIDYYFYPSTSSDRIKVYFGTEKKDFSLPSFSLIFFGESNALFFDRVYVYLMLLGKTKGQFKSIQHIPVEKKADTTILSHQDFFSSLQGNFYKRTYRLEQKSVQLLYTKSYSTAQAISQMLEGEGIRVADLSESGNSGKNCEIVEESDSFSYTALTLSSFFDCNLVRNTTDAYDIIVKLGDLEKEWEIEK</sequence>
<gene>
    <name evidence="2" type="ORF">A2866_02230</name>
</gene>
<evidence type="ECO:0000313" key="2">
    <source>
        <dbReference type="EMBL" id="OGK17771.1"/>
    </source>
</evidence>
<feature type="transmembrane region" description="Helical" evidence="1">
    <location>
        <begin position="36"/>
        <end position="54"/>
    </location>
</feature>
<evidence type="ECO:0000313" key="3">
    <source>
        <dbReference type="Proteomes" id="UP000177026"/>
    </source>
</evidence>
<comment type="caution">
    <text evidence="2">The sequence shown here is derived from an EMBL/GenBank/DDBJ whole genome shotgun (WGS) entry which is preliminary data.</text>
</comment>
<keyword evidence="1" id="KW-0812">Transmembrane</keyword>
<proteinExistence type="predicted"/>
<dbReference type="Proteomes" id="UP000177026">
    <property type="component" value="Unassembled WGS sequence"/>
</dbReference>
<keyword evidence="1" id="KW-0472">Membrane</keyword>
<dbReference type="EMBL" id="MFZI01000080">
    <property type="protein sequence ID" value="OGK17771.1"/>
    <property type="molecule type" value="Genomic_DNA"/>
</dbReference>
<evidence type="ECO:0008006" key="4">
    <source>
        <dbReference type="Google" id="ProtNLM"/>
    </source>
</evidence>
<protein>
    <recommendedName>
        <fullName evidence="4">LytR/CpsA/Psr regulator C-terminal domain-containing protein</fullName>
    </recommendedName>
</protein>
<accession>A0A1F7GFT4</accession>
<dbReference type="AlphaFoldDB" id="A0A1F7GFT4"/>
<keyword evidence="1" id="KW-1133">Transmembrane helix</keyword>
<evidence type="ECO:0000256" key="1">
    <source>
        <dbReference type="SAM" id="Phobius"/>
    </source>
</evidence>